<keyword evidence="1" id="KW-0560">Oxidoreductase</keyword>
<evidence type="ECO:0000313" key="5">
    <source>
        <dbReference type="EMBL" id="TXC03068.1"/>
    </source>
</evidence>
<dbReference type="InterPro" id="IPR036291">
    <property type="entry name" value="NAD(P)-bd_dom_sf"/>
</dbReference>
<feature type="region of interest" description="Disordered" evidence="3">
    <location>
        <begin position="530"/>
        <end position="573"/>
    </location>
</feature>
<proteinExistence type="inferred from homology"/>
<dbReference type="EMBL" id="VMNF01000008">
    <property type="protein sequence ID" value="TXC03068.1"/>
    <property type="molecule type" value="Genomic_DNA"/>
</dbReference>
<gene>
    <name evidence="5" type="ORF">FocTR4_00015166</name>
</gene>
<dbReference type="PANTHER" id="PTHR10366:SF562">
    <property type="entry name" value="ALDEHYDE REDUCTASE II (AFU_ORTHOLOGUE AFUA_1G11360)"/>
    <property type="match status" value="1"/>
</dbReference>
<feature type="region of interest" description="Disordered" evidence="3">
    <location>
        <begin position="459"/>
        <end position="486"/>
    </location>
</feature>
<dbReference type="PANTHER" id="PTHR10366">
    <property type="entry name" value="NAD DEPENDENT EPIMERASE/DEHYDRATASE"/>
    <property type="match status" value="1"/>
</dbReference>
<feature type="compositionally biased region" description="Polar residues" evidence="3">
    <location>
        <begin position="465"/>
        <end position="481"/>
    </location>
</feature>
<evidence type="ECO:0000256" key="1">
    <source>
        <dbReference type="ARBA" id="ARBA00023002"/>
    </source>
</evidence>
<comment type="similarity">
    <text evidence="2">Belongs to the NAD(P)-dependent epimerase/dehydratase family. Dihydroflavonol-4-reductase subfamily.</text>
</comment>
<feature type="compositionally biased region" description="Polar residues" evidence="3">
    <location>
        <begin position="537"/>
        <end position="546"/>
    </location>
</feature>
<protein>
    <recommendedName>
        <fullName evidence="4">NAD-dependent epimerase/dehydratase domain-containing protein</fullName>
    </recommendedName>
</protein>
<dbReference type="Gene3D" id="3.40.50.720">
    <property type="entry name" value="NAD(P)-binding Rossmann-like Domain"/>
    <property type="match status" value="1"/>
</dbReference>
<evidence type="ECO:0000259" key="4">
    <source>
        <dbReference type="Pfam" id="PF01370"/>
    </source>
</evidence>
<reference evidence="5 6" key="1">
    <citation type="submission" date="2019-07" db="EMBL/GenBank/DDBJ databases">
        <title>The First High-Quality Draft Genome Sequence of the Causal Agent of the Current Panama Disease Epidemic.</title>
        <authorList>
            <person name="Warmington R.J."/>
            <person name="Kay W."/>
            <person name="Jeffries A."/>
            <person name="Bebber D."/>
            <person name="Moore K."/>
            <person name="Studholme D.J."/>
        </authorList>
    </citation>
    <scope>NUCLEOTIDE SEQUENCE [LARGE SCALE GENOMIC DNA]</scope>
    <source>
        <strain evidence="5 6">TR4</strain>
    </source>
</reference>
<comment type="caution">
    <text evidence="5">The sequence shown here is derived from an EMBL/GenBank/DDBJ whole genome shotgun (WGS) entry which is preliminary data.</text>
</comment>
<dbReference type="AlphaFoldDB" id="A0A5C6SYH7"/>
<dbReference type="SUPFAM" id="SSF51735">
    <property type="entry name" value="NAD(P)-binding Rossmann-fold domains"/>
    <property type="match status" value="1"/>
</dbReference>
<feature type="domain" description="NAD-dependent epimerase/dehydratase" evidence="4">
    <location>
        <begin position="8"/>
        <end position="270"/>
    </location>
</feature>
<dbReference type="InterPro" id="IPR001509">
    <property type="entry name" value="Epimerase_deHydtase"/>
</dbReference>
<accession>A0A5C6SYH7</accession>
<dbReference type="InterPro" id="IPR050425">
    <property type="entry name" value="NAD(P)_dehydrat-like"/>
</dbReference>
<name>A0A5C6SYH7_FUSOC</name>
<evidence type="ECO:0000256" key="3">
    <source>
        <dbReference type="SAM" id="MobiDB-lite"/>
    </source>
</evidence>
<dbReference type="Pfam" id="PF01370">
    <property type="entry name" value="Epimerase"/>
    <property type="match status" value="1"/>
</dbReference>
<dbReference type="GO" id="GO:0016616">
    <property type="term" value="F:oxidoreductase activity, acting on the CH-OH group of donors, NAD or NADP as acceptor"/>
    <property type="evidence" value="ECO:0007669"/>
    <property type="project" value="TreeGrafter"/>
</dbReference>
<dbReference type="Proteomes" id="UP000321331">
    <property type="component" value="Unassembled WGS sequence"/>
</dbReference>
<evidence type="ECO:0000313" key="6">
    <source>
        <dbReference type="Proteomes" id="UP000321331"/>
    </source>
</evidence>
<organism evidence="5 6">
    <name type="scientific">Fusarium oxysporum f. sp. cubense</name>
    <dbReference type="NCBI Taxonomy" id="61366"/>
    <lineage>
        <taxon>Eukaryota</taxon>
        <taxon>Fungi</taxon>
        <taxon>Dikarya</taxon>
        <taxon>Ascomycota</taxon>
        <taxon>Pezizomycotina</taxon>
        <taxon>Sordariomycetes</taxon>
        <taxon>Hypocreomycetidae</taxon>
        <taxon>Hypocreales</taxon>
        <taxon>Nectriaceae</taxon>
        <taxon>Fusarium</taxon>
        <taxon>Fusarium oxysporum species complex</taxon>
    </lineage>
</organism>
<evidence type="ECO:0000256" key="2">
    <source>
        <dbReference type="ARBA" id="ARBA00023445"/>
    </source>
</evidence>
<feature type="compositionally biased region" description="Acidic residues" evidence="3">
    <location>
        <begin position="549"/>
        <end position="558"/>
    </location>
</feature>
<sequence>MSPTKGLVLVTGANGFIGARTVEAFLAANYSVRAAVRSQSSASSLLSALPSYASSGQLTRILVPDLMARGAFDEAVKGTTAIAHLAAPVDFANTNIDYVIGSSLQGTLGILESAAKEPALKSFVYMSSIVAVRGCKPKYPEKGYTEEDWNDQIEDAIAKAGSEVTGHQIYVASKVKAERAFWEFRQKNKDRINFTMTAVNPVWVAGPPLILPEDPEKLSETAIVPYRIMNGENMSSAGPGNGTHVDVRDVARLMVFVVDKKEVADGQRYIAGGNGNFANIQAYRDLLRKAYPDRQRIIGKGEPGKGYLQDYSIPNGGFKVDASKAVEATGQGWIPFDRMVLESAKAYERCINPVGPKIKELGDKINTKFAGVNERLGAATKGAKVTLARANSALEKAEKAKADSGQALNKHASASSTIANLRAEVSALKPRNATASTIANPFAGIGADADSVDIMDLLGTPEASRPSSAQKPTTTRATGSPAQACFPADQSKGIALSDKVTEALHEGRNLDPEEIAILYMNKIVTSQATLPRRSHKTTMVSLNGRTQDGDEEKLEEEAQGATGSKSAPKPKKKTRKRRTYFFCSKEHPIDDPKAHWKNCYHALPGLKKGDQAFQRESDTQEEVNEKINGLEGVSEFTNYNWNRGILKTKEHHGLPWISYKGVPETKDDEDDLTALTAHHKALPGERTEARASADLLHQRLGHPGAAVMEKATDNITGIKIECNTTTNCDVYGTVKQKRVISRRPGTDNLPKGPRLVLTFDLFPTPTSPGGYNYCALFACRYSYLRFGYSIQYETELSDGLW</sequence>